<dbReference type="InterPro" id="IPR002765">
    <property type="entry name" value="UPF0145_YbjQ-like"/>
</dbReference>
<dbReference type="InParanoid" id="A0A420WDE9"/>
<dbReference type="OrthoDB" id="9810445at2"/>
<dbReference type="Pfam" id="PF01906">
    <property type="entry name" value="YbjQ_1"/>
    <property type="match status" value="1"/>
</dbReference>
<feature type="transmembrane region" description="Helical" evidence="2">
    <location>
        <begin position="6"/>
        <end position="23"/>
    </location>
</feature>
<dbReference type="Proteomes" id="UP000282211">
    <property type="component" value="Unassembled WGS sequence"/>
</dbReference>
<keyword evidence="2" id="KW-0812">Transmembrane</keyword>
<organism evidence="3 4">
    <name type="scientific">Litorimonas taeanensis</name>
    <dbReference type="NCBI Taxonomy" id="568099"/>
    <lineage>
        <taxon>Bacteria</taxon>
        <taxon>Pseudomonadati</taxon>
        <taxon>Pseudomonadota</taxon>
        <taxon>Alphaproteobacteria</taxon>
        <taxon>Maricaulales</taxon>
        <taxon>Robiginitomaculaceae</taxon>
    </lineage>
</organism>
<dbReference type="EMBL" id="RBII01000002">
    <property type="protein sequence ID" value="RKQ69016.1"/>
    <property type="molecule type" value="Genomic_DNA"/>
</dbReference>
<dbReference type="PANTHER" id="PTHR34068">
    <property type="entry name" value="UPF0145 PROTEIN YBJQ"/>
    <property type="match status" value="1"/>
</dbReference>
<protein>
    <submittedName>
        <fullName evidence="3">Uncharacterized protein YbjQ (UPF0145 family)</fullName>
    </submittedName>
</protein>
<keyword evidence="4" id="KW-1185">Reference proteome</keyword>
<keyword evidence="2" id="KW-1133">Transmembrane helix</keyword>
<reference evidence="3 4" key="1">
    <citation type="submission" date="2018-10" db="EMBL/GenBank/DDBJ databases">
        <title>Genomic Encyclopedia of Type Strains, Phase IV (KMG-IV): sequencing the most valuable type-strain genomes for metagenomic binning, comparative biology and taxonomic classification.</title>
        <authorList>
            <person name="Goeker M."/>
        </authorList>
    </citation>
    <scope>NUCLEOTIDE SEQUENCE [LARGE SCALE GENOMIC DNA]</scope>
    <source>
        <strain evidence="3 4">DSM 22008</strain>
    </source>
</reference>
<name>A0A420WDE9_9PROT</name>
<comment type="similarity">
    <text evidence="1">Belongs to the UPF0145 family.</text>
</comment>
<dbReference type="Gene3D" id="3.30.110.70">
    <property type="entry name" value="Hypothetical protein apc22750. Chain B"/>
    <property type="match status" value="1"/>
</dbReference>
<dbReference type="AlphaFoldDB" id="A0A420WDE9"/>
<keyword evidence="2" id="KW-0472">Membrane</keyword>
<dbReference type="RefSeq" id="WP_121100973.1">
    <property type="nucleotide sequence ID" value="NZ_RBII01000002.1"/>
</dbReference>
<proteinExistence type="inferred from homology"/>
<evidence type="ECO:0000313" key="3">
    <source>
        <dbReference type="EMBL" id="RKQ69016.1"/>
    </source>
</evidence>
<gene>
    <name evidence="3" type="ORF">DES40_1794</name>
</gene>
<dbReference type="SUPFAM" id="SSF117782">
    <property type="entry name" value="YbjQ-like"/>
    <property type="match status" value="1"/>
</dbReference>
<evidence type="ECO:0000313" key="4">
    <source>
        <dbReference type="Proteomes" id="UP000282211"/>
    </source>
</evidence>
<dbReference type="InterPro" id="IPR035439">
    <property type="entry name" value="UPF0145_dom_sf"/>
</dbReference>
<accession>A0A420WDE9</accession>
<sequence length="156" mass="16767">MAGLIQLGFIVILISIGVIFGGINERRHFKRLREDEAAFSHILKTNLKHIPDVHAGDLEGGAILVSGSVVVGLDYFKKIAAAIKALFGGSLRSYETILERARREAVVRMLREADALGATAVHNIRIEFSAVSGKSPQSPGGAELLAYGTAVKMREA</sequence>
<evidence type="ECO:0000256" key="2">
    <source>
        <dbReference type="SAM" id="Phobius"/>
    </source>
</evidence>
<dbReference type="PANTHER" id="PTHR34068:SF2">
    <property type="entry name" value="UPF0145 PROTEIN SCO3412"/>
    <property type="match status" value="1"/>
</dbReference>
<comment type="caution">
    <text evidence="3">The sequence shown here is derived from an EMBL/GenBank/DDBJ whole genome shotgun (WGS) entry which is preliminary data.</text>
</comment>
<evidence type="ECO:0000256" key="1">
    <source>
        <dbReference type="ARBA" id="ARBA00010751"/>
    </source>
</evidence>